<dbReference type="EMBL" id="VOTZ01000019">
    <property type="protein sequence ID" value="MCQ1539066.1"/>
    <property type="molecule type" value="Genomic_DNA"/>
</dbReference>
<proteinExistence type="predicted"/>
<feature type="domain" description="DUF3344" evidence="2">
    <location>
        <begin position="28"/>
        <end position="296"/>
    </location>
</feature>
<feature type="domain" description="PEGA" evidence="1">
    <location>
        <begin position="892"/>
        <end position="956"/>
    </location>
</feature>
<dbReference type="Pfam" id="PF08308">
    <property type="entry name" value="PEGA"/>
    <property type="match status" value="5"/>
</dbReference>
<evidence type="ECO:0000259" key="2">
    <source>
        <dbReference type="Pfam" id="PF11824"/>
    </source>
</evidence>
<reference evidence="3 4" key="1">
    <citation type="submission" date="2019-08" db="EMBL/GenBank/DDBJ databases">
        <authorList>
            <person name="Chen S.-C."/>
            <person name="Lai M.-C."/>
            <person name="You Y.-T."/>
        </authorList>
    </citation>
    <scope>NUCLEOTIDE SEQUENCE [LARGE SCALE GENOMIC DNA]</scope>
    <source>
        <strain evidence="3 4">P2F9704a</strain>
    </source>
</reference>
<name>A0ABD4TKU4_9EURY</name>
<dbReference type="RefSeq" id="WP_255333030.1">
    <property type="nucleotide sequence ID" value="NZ_VOTZ01000019.1"/>
</dbReference>
<feature type="domain" description="PEGA" evidence="1">
    <location>
        <begin position="1118"/>
        <end position="1164"/>
    </location>
</feature>
<dbReference type="InterPro" id="IPR021779">
    <property type="entry name" value="DUF3344"/>
</dbReference>
<dbReference type="InterPro" id="IPR013229">
    <property type="entry name" value="PEGA"/>
</dbReference>
<protein>
    <submittedName>
        <fullName evidence="3">DUF3344 domain-containing protein</fullName>
    </submittedName>
</protein>
<evidence type="ECO:0000313" key="4">
    <source>
        <dbReference type="Proteomes" id="UP001524383"/>
    </source>
</evidence>
<dbReference type="PANTHER" id="PTHR36194">
    <property type="entry name" value="S-LAYER-LIKE PROTEIN"/>
    <property type="match status" value="1"/>
</dbReference>
<dbReference type="PANTHER" id="PTHR36194:SF1">
    <property type="entry name" value="S-LAYER-LIKE PROTEIN"/>
    <property type="match status" value="1"/>
</dbReference>
<dbReference type="AlphaFoldDB" id="A0ABD4TKU4"/>
<comment type="caution">
    <text evidence="3">The sequence shown here is derived from an EMBL/GenBank/DDBJ whole genome shotgun (WGS) entry which is preliminary data.</text>
</comment>
<sequence length="1259" mass="138473">MHTVTRLMIVFIIATLLLIPAATADNQVGGIPLRKVADGVVSGGLYYDGWFGMGTTAQKSFTIPDHTEIQWARLYVVVYCGNMRENYQVAMDVRFDGDGDSSYERTWNEHMNSEYSWPGDGGSGPVELGNGNRVTSDYLYWYDVTRDIHGTKVNTEVKTSRPAGYTGTFDGRIKLVALVVAYDDGTMDQIYYQVNQGHDVSSYYDELYVGQTEFDLPSFDEDPVAASLSVIHLASVDGKYWINGEEFEGRKPQGAYSGWNQWNVLDIVSSAFSCSLEYQKAPDATSYKIPLAMLSVSYPEEEPKTGEISVESVPSGAWIILDGVNTTKKTPSILSDIHVGEHNIAVKLEGYRDTSKDLTVVEDDVVEALFELERAIPIPSGDDGGNTPGTGYHGGILALYQRGEINGTLSITTAGTYTGLLESGKGDENVHQFHLPDNATVQEARLYVYTTWAHNLNTRVGITPTIRVMMDGYSLPMVATYGDRKGYGTFDYLVNTFVFDLDERIRSSGNYSFIITNNGRDGDTFALYGSSLLILAESPDSPAIEYWITEGCDAILADPVFGTTPDDARTTAFLDGSVDVEQLSQAKLIAVSTAASGLVDEPNRITMNDMEWINRLTGGSSEISFRELPVWDHLIEAENTATIQSYADDGGTGDYMENRNLILVIQKRSIDDDLDDSSVLINPEVHPTGFEAVYAADDGRIQGSRLESDMFTLIISEGSRVGIEEGRFASSLLLLPLTEIPDGGRIIPGVACQIEPVDGETDIPIILMATGDESSVILRYDQDLLEWVALPTHYDSVSCTVSTRITNLGFYGVGIGEGLIESEESVINESTSSFTPVFGRVDILSVFSRNGMARDRTSLEEEGTLSDYPEAIKTKRLLSPEVIQIDHSDTCYSVMIRSNPPGALIHLDGKYLGKVTPYMLPSLPSGFYVIGLSLDGFSSVNTTVDLTMDTILDIDLSVSNADSRVLKVEEPDTYTATLGGIYIHSRPDGAEIYLDGRRTGRTTPQVLYGVAPGSHTIRLRLKDVSFPVEEKNIRVYPGEITPVSFLTYDEVYTRTMYIDDPEYRELPFSSNGILHKETIPSEVTVRGLHPYITVHDGSSYLSYRLTAGSINWDRTESGTIFVESTPSGAAITLDGFSTGLYTPARIHNVSSGPHHITISKPGYLPEEGEFWMTPSIHGGDSEKFRFSLERYVFGTLRVDSTPSGARIYLYGQNTGLLTPQEFPYMNIGGYNVRLTGKGWSKTVETTVHPFQVTDVHVDA</sequence>
<organism evidence="3 4">
    <name type="scientific">Methanocalculus taiwanensis</name>
    <dbReference type="NCBI Taxonomy" id="106207"/>
    <lineage>
        <taxon>Archaea</taxon>
        <taxon>Methanobacteriati</taxon>
        <taxon>Methanobacteriota</taxon>
        <taxon>Stenosarchaea group</taxon>
        <taxon>Methanomicrobia</taxon>
        <taxon>Methanomicrobiales</taxon>
        <taxon>Methanocalculaceae</taxon>
        <taxon>Methanocalculus</taxon>
    </lineage>
</organism>
<feature type="domain" description="DUF3344" evidence="2">
    <location>
        <begin position="391"/>
        <end position="666"/>
    </location>
</feature>
<feature type="domain" description="PEGA" evidence="1">
    <location>
        <begin position="306"/>
        <end position="374"/>
    </location>
</feature>
<dbReference type="Pfam" id="PF11824">
    <property type="entry name" value="DUF3344"/>
    <property type="match status" value="2"/>
</dbReference>
<evidence type="ECO:0000313" key="3">
    <source>
        <dbReference type="EMBL" id="MCQ1539066.1"/>
    </source>
</evidence>
<keyword evidence="4" id="KW-1185">Reference proteome</keyword>
<accession>A0ABD4TKU4</accession>
<feature type="domain" description="PEGA" evidence="1">
    <location>
        <begin position="979"/>
        <end position="1020"/>
    </location>
</feature>
<dbReference type="Proteomes" id="UP001524383">
    <property type="component" value="Unassembled WGS sequence"/>
</dbReference>
<gene>
    <name evidence="3" type="ORF">FTO68_08750</name>
</gene>
<feature type="domain" description="PEGA" evidence="1">
    <location>
        <begin position="1193"/>
        <end position="1251"/>
    </location>
</feature>
<evidence type="ECO:0000259" key="1">
    <source>
        <dbReference type="Pfam" id="PF08308"/>
    </source>
</evidence>